<evidence type="ECO:0008006" key="2">
    <source>
        <dbReference type="Google" id="ProtNLM"/>
    </source>
</evidence>
<organism evidence="1">
    <name type="scientific">Tenacibaculum sp. Pbs-1</name>
    <dbReference type="NCBI Taxonomy" id="3238748"/>
    <lineage>
        <taxon>Bacteria</taxon>
        <taxon>Pseudomonadati</taxon>
        <taxon>Bacteroidota</taxon>
        <taxon>Flavobacteriia</taxon>
        <taxon>Flavobacteriales</taxon>
        <taxon>Flavobacteriaceae</taxon>
        <taxon>Tenacibaculum</taxon>
    </lineage>
</organism>
<reference evidence="1" key="1">
    <citation type="submission" date="2024-08" db="EMBL/GenBank/DDBJ databases">
        <title>Whole genome sequence of Tenacibaculum sp. strain pbs-1 associated with black-spot shell disease in Akoya pearl oysters.</title>
        <authorList>
            <person name="Sakatoku A."/>
            <person name="Suzuki T."/>
            <person name="Hatano K."/>
            <person name="Seki M."/>
            <person name="Tanaka D."/>
            <person name="Nakamura S."/>
            <person name="Suzuki N."/>
            <person name="Isshiki T."/>
        </authorList>
    </citation>
    <scope>NUCLEOTIDE SEQUENCE</scope>
    <source>
        <strain evidence="1">Pbs-1</strain>
    </source>
</reference>
<proteinExistence type="predicted"/>
<protein>
    <recommendedName>
        <fullName evidence="2">Lipoprotein</fullName>
    </recommendedName>
</protein>
<dbReference type="EMBL" id="AP035888">
    <property type="protein sequence ID" value="BFP68221.1"/>
    <property type="molecule type" value="Genomic_DNA"/>
</dbReference>
<sequence>MEQRNKQIANLLKLGVFLVGVSLLLSNCEQEEDKVLLKEIQQEQTVTHIPLDEFKKRIIQNSSFKKISTFFDVNQSHSIISQKNTSNSSDAIVLTNNITRIKKTVLVPIHLEY</sequence>
<dbReference type="AlphaFoldDB" id="A0AB33KV00"/>
<gene>
    <name evidence="1" type="ORF">Pbs1_15640</name>
</gene>
<name>A0AB33KV00_9FLAO</name>
<evidence type="ECO:0000313" key="1">
    <source>
        <dbReference type="EMBL" id="BFP68221.1"/>
    </source>
</evidence>
<accession>A0AB33KV00</accession>